<comment type="caution">
    <text evidence="4">The sequence shown here is derived from an EMBL/GenBank/DDBJ whole genome shotgun (WGS) entry which is preliminary data.</text>
</comment>
<dbReference type="Proteomes" id="UP000682403">
    <property type="component" value="Unassembled WGS sequence"/>
</dbReference>
<evidence type="ECO:0000256" key="1">
    <source>
        <dbReference type="ARBA" id="ARBA00023002"/>
    </source>
</evidence>
<evidence type="ECO:0000313" key="4">
    <source>
        <dbReference type="EMBL" id="MBS2967261.1"/>
    </source>
</evidence>
<dbReference type="CDD" id="cd08187">
    <property type="entry name" value="BDH"/>
    <property type="match status" value="1"/>
</dbReference>
<dbReference type="InterPro" id="IPR056798">
    <property type="entry name" value="ADH_Fe_C"/>
</dbReference>
<organism evidence="4 5">
    <name type="scientific">Metabacillus flavus</name>
    <dbReference type="NCBI Taxonomy" id="2823519"/>
    <lineage>
        <taxon>Bacteria</taxon>
        <taxon>Bacillati</taxon>
        <taxon>Bacillota</taxon>
        <taxon>Bacilli</taxon>
        <taxon>Bacillales</taxon>
        <taxon>Bacillaceae</taxon>
        <taxon>Metabacillus</taxon>
    </lineage>
</organism>
<reference evidence="4 5" key="1">
    <citation type="submission" date="2021-04" db="EMBL/GenBank/DDBJ databases">
        <title>Metabacillus sp. strain KIGAM252 whole genome sequence.</title>
        <authorList>
            <person name="Seo M.-J."/>
            <person name="Cho E.-S."/>
            <person name="Hwang C.Y."/>
            <person name="Yoon D.J."/>
        </authorList>
    </citation>
    <scope>NUCLEOTIDE SEQUENCE [LARGE SCALE GENOMIC DNA]</scope>
    <source>
        <strain evidence="4 5">KIGAM252</strain>
    </source>
</reference>
<keyword evidence="5" id="KW-1185">Reference proteome</keyword>
<feature type="domain" description="Fe-containing alcohol dehydrogenase-like C-terminal" evidence="3">
    <location>
        <begin position="188"/>
        <end position="387"/>
    </location>
</feature>
<proteinExistence type="predicted"/>
<feature type="domain" description="Alcohol dehydrogenase iron-type/glycerol dehydrogenase GldA" evidence="2">
    <location>
        <begin position="9"/>
        <end position="177"/>
    </location>
</feature>
<dbReference type="Pfam" id="PF25137">
    <property type="entry name" value="ADH_Fe_C"/>
    <property type="match status" value="1"/>
</dbReference>
<dbReference type="RefSeq" id="WP_211555621.1">
    <property type="nucleotide sequence ID" value="NZ_JAGVRK010000001.1"/>
</dbReference>
<dbReference type="SUPFAM" id="SSF56796">
    <property type="entry name" value="Dehydroquinate synthase-like"/>
    <property type="match status" value="1"/>
</dbReference>
<name>A0ABS5L965_9BACI</name>
<dbReference type="Pfam" id="PF00465">
    <property type="entry name" value="Fe-ADH"/>
    <property type="match status" value="1"/>
</dbReference>
<protein>
    <submittedName>
        <fullName evidence="4">Iron-containing alcohol dehydrogenase</fullName>
    </submittedName>
</protein>
<dbReference type="Gene3D" id="3.40.50.1970">
    <property type="match status" value="1"/>
</dbReference>
<dbReference type="InterPro" id="IPR001670">
    <property type="entry name" value="ADH_Fe/GldA"/>
</dbReference>
<dbReference type="Gene3D" id="1.20.1090.10">
    <property type="entry name" value="Dehydroquinate synthase-like - alpha domain"/>
    <property type="match status" value="1"/>
</dbReference>
<dbReference type="InterPro" id="IPR044731">
    <property type="entry name" value="BDH-like"/>
</dbReference>
<evidence type="ECO:0000259" key="3">
    <source>
        <dbReference type="Pfam" id="PF25137"/>
    </source>
</evidence>
<keyword evidence="1" id="KW-0560">Oxidoreductase</keyword>
<dbReference type="PANTHER" id="PTHR43633">
    <property type="entry name" value="ALCOHOL DEHYDROGENASE YQHD"/>
    <property type="match status" value="1"/>
</dbReference>
<accession>A0ABS5L965</accession>
<dbReference type="PROSITE" id="PS00060">
    <property type="entry name" value="ADH_IRON_2"/>
    <property type="match status" value="1"/>
</dbReference>
<evidence type="ECO:0000313" key="5">
    <source>
        <dbReference type="Proteomes" id="UP000682403"/>
    </source>
</evidence>
<evidence type="ECO:0000259" key="2">
    <source>
        <dbReference type="Pfam" id="PF00465"/>
    </source>
</evidence>
<sequence length="388" mass="43104">MNSFLQHNPTRLWFGEGQIRQLSSELGGIGKNVLIVYGGGSIKKNGVYDTVLNELHKADAHVFELSGVEPNPRLTTVKAGIELCRKEEIDLLLAVGGGSVIDCVKAISIGVYYEGDVWDVISRKGAPERALPFGTVLTLAATGSEMNNISVITDWEKNEKRGWGSPLVFPQFSILDPSYTYTVPRDQTVYGIVDIMSHALEQYFHRTENTPMIDRFIESLLITVMEAGKELVQDLHNFKLRETVMYAGTTAFNETLSNGTDGGDWGSHQIEHAVSAIYDIPHGGGLAILFPNWMSYCSEIDPSRMKKLAVNVFKISPEGKSELETAKEGIAALRSYWNSIGAPSRLADYEIDDSKLDQLVEKSFMKDEVGTYKVLNKEDVREILLRSM</sequence>
<dbReference type="PANTHER" id="PTHR43633:SF1">
    <property type="entry name" value="ALCOHOL DEHYDROGENASE YQHD"/>
    <property type="match status" value="1"/>
</dbReference>
<dbReference type="EMBL" id="JAGVRK010000001">
    <property type="protein sequence ID" value="MBS2967261.1"/>
    <property type="molecule type" value="Genomic_DNA"/>
</dbReference>
<gene>
    <name evidence="4" type="ORF">J9317_00315</name>
</gene>
<dbReference type="PROSITE" id="PS00913">
    <property type="entry name" value="ADH_IRON_1"/>
    <property type="match status" value="1"/>
</dbReference>
<dbReference type="InterPro" id="IPR018211">
    <property type="entry name" value="ADH_Fe_CS"/>
</dbReference>